<proteinExistence type="predicted"/>
<organism evidence="2 3">
    <name type="scientific">Piloderma croceum (strain F 1598)</name>
    <dbReference type="NCBI Taxonomy" id="765440"/>
    <lineage>
        <taxon>Eukaryota</taxon>
        <taxon>Fungi</taxon>
        <taxon>Dikarya</taxon>
        <taxon>Basidiomycota</taxon>
        <taxon>Agaricomycotina</taxon>
        <taxon>Agaricomycetes</taxon>
        <taxon>Agaricomycetidae</taxon>
        <taxon>Atheliales</taxon>
        <taxon>Atheliaceae</taxon>
        <taxon>Piloderma</taxon>
    </lineage>
</organism>
<reference evidence="3" key="2">
    <citation type="submission" date="2015-01" db="EMBL/GenBank/DDBJ databases">
        <title>Evolutionary Origins and Diversification of the Mycorrhizal Mutualists.</title>
        <authorList>
            <consortium name="DOE Joint Genome Institute"/>
            <consortium name="Mycorrhizal Genomics Consortium"/>
            <person name="Kohler A."/>
            <person name="Kuo A."/>
            <person name="Nagy L.G."/>
            <person name="Floudas D."/>
            <person name="Copeland A."/>
            <person name="Barry K.W."/>
            <person name="Cichocki N."/>
            <person name="Veneault-Fourrey C."/>
            <person name="LaButti K."/>
            <person name="Lindquist E.A."/>
            <person name="Lipzen A."/>
            <person name="Lundell T."/>
            <person name="Morin E."/>
            <person name="Murat C."/>
            <person name="Riley R."/>
            <person name="Ohm R."/>
            <person name="Sun H."/>
            <person name="Tunlid A."/>
            <person name="Henrissat B."/>
            <person name="Grigoriev I.V."/>
            <person name="Hibbett D.S."/>
            <person name="Martin F."/>
        </authorList>
    </citation>
    <scope>NUCLEOTIDE SEQUENCE [LARGE SCALE GENOMIC DNA]</scope>
    <source>
        <strain evidence="3">F 1598</strain>
    </source>
</reference>
<dbReference type="AlphaFoldDB" id="A0A0C3BWY8"/>
<sequence>MSLPTLPPELVDNIILYVAPADLVAVSHTCSSLCPVAQRLLYRHIAISPWSRNINVVATLAKRPDLAHFVRSFSITTAADPSLFSAFYRLLADALSGMTEVISLNLLVDSGASWILEKSGRNITYHRLEQFNCSFPLDFTVAEFLGKTPALLQLEVDSMPCVPSRPIPSLPATTIPRLAHFIGSARAARAIVPGRPLQSIHLNEGDLGEEDLASLAQANADVLVLGATASTPPVPLLESIARHLPHLAYLRIMTTYHFTQAPEVGFMDQVANALAALPDLTAFELSGMHWGSSKRGDDGSKRVWQSSPLGNTFNRSEDITTDSDIFLQY</sequence>
<dbReference type="InterPro" id="IPR001810">
    <property type="entry name" value="F-box_dom"/>
</dbReference>
<dbReference type="HOGENOM" id="CLU_051054_0_0_1"/>
<keyword evidence="3" id="KW-1185">Reference proteome</keyword>
<dbReference type="STRING" id="765440.A0A0C3BWY8"/>
<dbReference type="PROSITE" id="PS50181">
    <property type="entry name" value="FBOX"/>
    <property type="match status" value="1"/>
</dbReference>
<name>A0A0C3BWY8_PILCF</name>
<accession>A0A0C3BWY8</accession>
<dbReference type="Pfam" id="PF12937">
    <property type="entry name" value="F-box-like"/>
    <property type="match status" value="1"/>
</dbReference>
<evidence type="ECO:0000259" key="1">
    <source>
        <dbReference type="PROSITE" id="PS50181"/>
    </source>
</evidence>
<dbReference type="InParanoid" id="A0A0C3BWY8"/>
<dbReference type="InterPro" id="IPR036047">
    <property type="entry name" value="F-box-like_dom_sf"/>
</dbReference>
<dbReference type="OrthoDB" id="613763at2759"/>
<dbReference type="Gene3D" id="3.80.10.10">
    <property type="entry name" value="Ribonuclease Inhibitor"/>
    <property type="match status" value="1"/>
</dbReference>
<dbReference type="EMBL" id="KN832972">
    <property type="protein sequence ID" value="KIM91063.1"/>
    <property type="molecule type" value="Genomic_DNA"/>
</dbReference>
<gene>
    <name evidence="2" type="ORF">PILCRDRAFT_811582</name>
</gene>
<evidence type="ECO:0000313" key="3">
    <source>
        <dbReference type="Proteomes" id="UP000054166"/>
    </source>
</evidence>
<dbReference type="InterPro" id="IPR032675">
    <property type="entry name" value="LRR_dom_sf"/>
</dbReference>
<dbReference type="SUPFAM" id="SSF81383">
    <property type="entry name" value="F-box domain"/>
    <property type="match status" value="1"/>
</dbReference>
<evidence type="ECO:0000313" key="2">
    <source>
        <dbReference type="EMBL" id="KIM91063.1"/>
    </source>
</evidence>
<reference evidence="2 3" key="1">
    <citation type="submission" date="2014-04" db="EMBL/GenBank/DDBJ databases">
        <authorList>
            <consortium name="DOE Joint Genome Institute"/>
            <person name="Kuo A."/>
            <person name="Tarkka M."/>
            <person name="Buscot F."/>
            <person name="Kohler A."/>
            <person name="Nagy L.G."/>
            <person name="Floudas D."/>
            <person name="Copeland A."/>
            <person name="Barry K.W."/>
            <person name="Cichocki N."/>
            <person name="Veneault-Fourrey C."/>
            <person name="LaButti K."/>
            <person name="Lindquist E.A."/>
            <person name="Lipzen A."/>
            <person name="Lundell T."/>
            <person name="Morin E."/>
            <person name="Murat C."/>
            <person name="Sun H."/>
            <person name="Tunlid A."/>
            <person name="Henrissat B."/>
            <person name="Grigoriev I.V."/>
            <person name="Hibbett D.S."/>
            <person name="Martin F."/>
            <person name="Nordberg H.P."/>
            <person name="Cantor M.N."/>
            <person name="Hua S.X."/>
        </authorList>
    </citation>
    <scope>NUCLEOTIDE SEQUENCE [LARGE SCALE GENOMIC DNA]</scope>
    <source>
        <strain evidence="2 3">F 1598</strain>
    </source>
</reference>
<feature type="domain" description="F-box" evidence="1">
    <location>
        <begin position="1"/>
        <end position="45"/>
    </location>
</feature>
<dbReference type="Proteomes" id="UP000054166">
    <property type="component" value="Unassembled WGS sequence"/>
</dbReference>
<protein>
    <recommendedName>
        <fullName evidence="1">F-box domain-containing protein</fullName>
    </recommendedName>
</protein>